<dbReference type="Proteomes" id="UP000813463">
    <property type="component" value="Chromosome 6"/>
</dbReference>
<keyword evidence="3" id="KW-1185">Reference proteome</keyword>
<feature type="region of interest" description="Disordered" evidence="1">
    <location>
        <begin position="182"/>
        <end position="291"/>
    </location>
</feature>
<dbReference type="Pfam" id="PF14111">
    <property type="entry name" value="DUF4283"/>
    <property type="match status" value="1"/>
</dbReference>
<name>A0ABM3QYK6_SPIOL</name>
<dbReference type="GeneID" id="130463362"/>
<proteinExistence type="predicted"/>
<evidence type="ECO:0000256" key="1">
    <source>
        <dbReference type="SAM" id="MobiDB-lite"/>
    </source>
</evidence>
<evidence type="ECO:0000313" key="4">
    <source>
        <dbReference type="RefSeq" id="XP_056688447.1"/>
    </source>
</evidence>
<feature type="domain" description="DUF4283" evidence="2">
    <location>
        <begin position="7"/>
        <end position="90"/>
    </location>
</feature>
<evidence type="ECO:0000259" key="2">
    <source>
        <dbReference type="Pfam" id="PF14111"/>
    </source>
</evidence>
<gene>
    <name evidence="4" type="primary">LOC130463362</name>
</gene>
<reference evidence="4" key="2">
    <citation type="submission" date="2025-08" db="UniProtKB">
        <authorList>
            <consortium name="RefSeq"/>
        </authorList>
    </citation>
    <scope>IDENTIFICATION</scope>
    <source>
        <tissue evidence="4">Leaf</tissue>
    </source>
</reference>
<organism evidence="3 4">
    <name type="scientific">Spinacia oleracea</name>
    <name type="common">Spinach</name>
    <dbReference type="NCBI Taxonomy" id="3562"/>
    <lineage>
        <taxon>Eukaryota</taxon>
        <taxon>Viridiplantae</taxon>
        <taxon>Streptophyta</taxon>
        <taxon>Embryophyta</taxon>
        <taxon>Tracheophyta</taxon>
        <taxon>Spermatophyta</taxon>
        <taxon>Magnoliopsida</taxon>
        <taxon>eudicotyledons</taxon>
        <taxon>Gunneridae</taxon>
        <taxon>Pentapetalae</taxon>
        <taxon>Caryophyllales</taxon>
        <taxon>Chenopodiaceae</taxon>
        <taxon>Chenopodioideae</taxon>
        <taxon>Anserineae</taxon>
        <taxon>Spinacia</taxon>
    </lineage>
</organism>
<accession>A0ABM3QYK6</accession>
<dbReference type="InterPro" id="IPR040256">
    <property type="entry name" value="At4g02000-like"/>
</dbReference>
<dbReference type="RefSeq" id="XP_056688447.1">
    <property type="nucleotide sequence ID" value="XM_056832469.1"/>
</dbReference>
<feature type="compositionally biased region" description="Basic and acidic residues" evidence="1">
    <location>
        <begin position="256"/>
        <end position="276"/>
    </location>
</feature>
<protein>
    <recommendedName>
        <fullName evidence="2">DUF4283 domain-containing protein</fullName>
    </recommendedName>
</protein>
<dbReference type="PANTHER" id="PTHR31286:SF99">
    <property type="entry name" value="DUF4283 DOMAIN-CONTAINING PROTEIN"/>
    <property type="match status" value="1"/>
</dbReference>
<evidence type="ECO:0000313" key="3">
    <source>
        <dbReference type="Proteomes" id="UP000813463"/>
    </source>
</evidence>
<reference evidence="3" key="1">
    <citation type="journal article" date="2021" name="Nat. Commun.">
        <title>Genomic analyses provide insights into spinach domestication and the genetic basis of agronomic traits.</title>
        <authorList>
            <person name="Cai X."/>
            <person name="Sun X."/>
            <person name="Xu C."/>
            <person name="Sun H."/>
            <person name="Wang X."/>
            <person name="Ge C."/>
            <person name="Zhang Z."/>
            <person name="Wang Q."/>
            <person name="Fei Z."/>
            <person name="Jiao C."/>
            <person name="Wang Q."/>
        </authorList>
    </citation>
    <scope>NUCLEOTIDE SEQUENCE [LARGE SCALE GENOMIC DNA]</scope>
    <source>
        <strain evidence="3">cv. Varoflay</strain>
    </source>
</reference>
<dbReference type="PANTHER" id="PTHR31286">
    <property type="entry name" value="GLYCINE-RICH CELL WALL STRUCTURAL PROTEIN 1.8-LIKE"/>
    <property type="match status" value="1"/>
</dbReference>
<dbReference type="InterPro" id="IPR025558">
    <property type="entry name" value="DUF4283"/>
</dbReference>
<sequence>MRQKSLKKWVRSLIVKAIGKSFSIEYLKSSLQRIWKITPPLQSIALGKGFYNVTIPSEEAREGILSKGPWFVAGHMLFVQPWTPGFKPSQAVISKAPVWVSLPELPIEFHTKPILHRIANEIGAFIRTDMNTIEQNRVRFARIQILLDLAKQRKEAVWLGAFKQPIHYEDTPQFCHQCSTIGHGDERCPQKKKNREISKNGGSTGDADGDQNLGQDVSQAKRVDREEEGEGPWIHVSKKATAGSKKGERKKAPRNKKADSKFAAEGNVGEKGEKRQNHNGQKKKPNGPTGRYTILVQNVTTKLSAQLRKKDLNKAQNKKPISEVDPTLKAIREVPTASIDASTPKLNHLHLSQPKAALQIQSKPSIYHHPPLPTNHSRMIPTFHLLLNSKT</sequence>